<dbReference type="InterPro" id="IPR043128">
    <property type="entry name" value="Rev_trsase/Diguanyl_cyclase"/>
</dbReference>
<dbReference type="PANTHER" id="PTHR24559:SF444">
    <property type="entry name" value="REVERSE TRANSCRIPTASE DOMAIN-CONTAINING PROTEIN"/>
    <property type="match status" value="1"/>
</dbReference>
<gene>
    <name evidence="2" type="ORF">LIER_19612</name>
</gene>
<dbReference type="Pfam" id="PF00078">
    <property type="entry name" value="RVT_1"/>
    <property type="match status" value="1"/>
</dbReference>
<evidence type="ECO:0000313" key="3">
    <source>
        <dbReference type="Proteomes" id="UP001454036"/>
    </source>
</evidence>
<sequence>MTGVDPVVAVHQLSVDPHYKPIKQKKRTFSEEKGEAIREEVDKLLGADAIRELLFLTWLANVTAFGLKNAGSTYQRMVNNVFSTQIGPNMKIYVDDMLIKSRKREDHQANLRESFKNLRRNKLRLNLDKCVFGLTSRKFFGYMIIQRGIKPGIGAFPSSKL</sequence>
<feature type="domain" description="Reverse transcriptase" evidence="1">
    <location>
        <begin position="60"/>
        <end position="144"/>
    </location>
</feature>
<name>A0AAV3QJH0_LITER</name>
<dbReference type="AlphaFoldDB" id="A0AAV3QJH0"/>
<keyword evidence="3" id="KW-1185">Reference proteome</keyword>
<dbReference type="InterPro" id="IPR000477">
    <property type="entry name" value="RT_dom"/>
</dbReference>
<organism evidence="2 3">
    <name type="scientific">Lithospermum erythrorhizon</name>
    <name type="common">Purple gromwell</name>
    <name type="synonym">Lithospermum officinale var. erythrorhizon</name>
    <dbReference type="NCBI Taxonomy" id="34254"/>
    <lineage>
        <taxon>Eukaryota</taxon>
        <taxon>Viridiplantae</taxon>
        <taxon>Streptophyta</taxon>
        <taxon>Embryophyta</taxon>
        <taxon>Tracheophyta</taxon>
        <taxon>Spermatophyta</taxon>
        <taxon>Magnoliopsida</taxon>
        <taxon>eudicotyledons</taxon>
        <taxon>Gunneridae</taxon>
        <taxon>Pentapetalae</taxon>
        <taxon>asterids</taxon>
        <taxon>lamiids</taxon>
        <taxon>Boraginales</taxon>
        <taxon>Boraginaceae</taxon>
        <taxon>Boraginoideae</taxon>
        <taxon>Lithospermeae</taxon>
        <taxon>Lithospermum</taxon>
    </lineage>
</organism>
<dbReference type="EMBL" id="BAABME010004867">
    <property type="protein sequence ID" value="GAA0163838.1"/>
    <property type="molecule type" value="Genomic_DNA"/>
</dbReference>
<comment type="caution">
    <text evidence="2">The sequence shown here is derived from an EMBL/GenBank/DDBJ whole genome shotgun (WGS) entry which is preliminary data.</text>
</comment>
<evidence type="ECO:0000259" key="1">
    <source>
        <dbReference type="Pfam" id="PF00078"/>
    </source>
</evidence>
<evidence type="ECO:0000313" key="2">
    <source>
        <dbReference type="EMBL" id="GAA0163838.1"/>
    </source>
</evidence>
<accession>A0AAV3QJH0</accession>
<dbReference type="CDD" id="cd01647">
    <property type="entry name" value="RT_LTR"/>
    <property type="match status" value="1"/>
</dbReference>
<dbReference type="SUPFAM" id="SSF56672">
    <property type="entry name" value="DNA/RNA polymerases"/>
    <property type="match status" value="1"/>
</dbReference>
<dbReference type="PANTHER" id="PTHR24559">
    <property type="entry name" value="TRANSPOSON TY3-I GAG-POL POLYPROTEIN"/>
    <property type="match status" value="1"/>
</dbReference>
<protein>
    <recommendedName>
        <fullName evidence="1">Reverse transcriptase domain-containing protein</fullName>
    </recommendedName>
</protein>
<dbReference type="InterPro" id="IPR053134">
    <property type="entry name" value="RNA-dir_DNA_polymerase"/>
</dbReference>
<dbReference type="Proteomes" id="UP001454036">
    <property type="component" value="Unassembled WGS sequence"/>
</dbReference>
<dbReference type="InterPro" id="IPR043502">
    <property type="entry name" value="DNA/RNA_pol_sf"/>
</dbReference>
<reference evidence="2 3" key="1">
    <citation type="submission" date="2024-01" db="EMBL/GenBank/DDBJ databases">
        <title>The complete chloroplast genome sequence of Lithospermum erythrorhizon: insights into the phylogenetic relationship among Boraginaceae species and the maternal lineages of purple gromwells.</title>
        <authorList>
            <person name="Okada T."/>
            <person name="Watanabe K."/>
        </authorList>
    </citation>
    <scope>NUCLEOTIDE SEQUENCE [LARGE SCALE GENOMIC DNA]</scope>
</reference>
<dbReference type="Gene3D" id="3.30.70.270">
    <property type="match status" value="1"/>
</dbReference>
<proteinExistence type="predicted"/>